<feature type="domain" description="HTH luxR-type" evidence="2">
    <location>
        <begin position="1"/>
        <end position="52"/>
    </location>
</feature>
<dbReference type="InterPro" id="IPR036388">
    <property type="entry name" value="WH-like_DNA-bd_sf"/>
</dbReference>
<evidence type="ECO:0000259" key="2">
    <source>
        <dbReference type="PROSITE" id="PS50043"/>
    </source>
</evidence>
<dbReference type="AlphaFoldDB" id="A0A1M4EEQ5"/>
<dbReference type="PANTHER" id="PTHR43214">
    <property type="entry name" value="TWO-COMPONENT RESPONSE REGULATOR"/>
    <property type="match status" value="1"/>
</dbReference>
<dbReference type="InterPro" id="IPR039420">
    <property type="entry name" value="WalR-like"/>
</dbReference>
<dbReference type="PRINTS" id="PR00038">
    <property type="entry name" value="HTHLUXR"/>
</dbReference>
<dbReference type="PANTHER" id="PTHR43214:SF43">
    <property type="entry name" value="TWO-COMPONENT RESPONSE REGULATOR"/>
    <property type="match status" value="1"/>
</dbReference>
<dbReference type="InterPro" id="IPR000792">
    <property type="entry name" value="Tscrpt_reg_LuxR_C"/>
</dbReference>
<sequence>MLRLLAEGLTAKEMARRLGVSPRTVGKHQENLYRKLSTSDRLTAVLRGYALGLLSFPITARHD</sequence>
<evidence type="ECO:0000256" key="1">
    <source>
        <dbReference type="ARBA" id="ARBA00023125"/>
    </source>
</evidence>
<dbReference type="CDD" id="cd06170">
    <property type="entry name" value="LuxR_C_like"/>
    <property type="match status" value="1"/>
</dbReference>
<dbReference type="GO" id="GO:0006355">
    <property type="term" value="P:regulation of DNA-templated transcription"/>
    <property type="evidence" value="ECO:0007669"/>
    <property type="project" value="InterPro"/>
</dbReference>
<protein>
    <submittedName>
        <fullName evidence="3">Transcriptional regulator, LuxR family</fullName>
    </submittedName>
</protein>
<keyword evidence="1" id="KW-0238">DNA-binding</keyword>
<dbReference type="EMBL" id="LT559118">
    <property type="protein sequence ID" value="SBO97196.1"/>
    <property type="molecule type" value="Genomic_DNA"/>
</dbReference>
<accession>A0A1M4EEQ5</accession>
<organism evidence="3">
    <name type="scientific">Nonomuraea gerenzanensis</name>
    <dbReference type="NCBI Taxonomy" id="93944"/>
    <lineage>
        <taxon>Bacteria</taxon>
        <taxon>Bacillati</taxon>
        <taxon>Actinomycetota</taxon>
        <taxon>Actinomycetes</taxon>
        <taxon>Streptosporangiales</taxon>
        <taxon>Streptosporangiaceae</taxon>
        <taxon>Nonomuraea</taxon>
    </lineage>
</organism>
<reference evidence="3" key="1">
    <citation type="submission" date="2016-04" db="EMBL/GenBank/DDBJ databases">
        <authorList>
            <person name="Evans L.H."/>
            <person name="Alamgir A."/>
            <person name="Owens N."/>
            <person name="Weber N.D."/>
            <person name="Virtaneva K."/>
            <person name="Barbian K."/>
            <person name="Babar A."/>
            <person name="Rosenke K."/>
        </authorList>
    </citation>
    <scope>NUCLEOTIDE SEQUENCE</scope>
    <source>
        <strain evidence="3">Nono1</strain>
    </source>
</reference>
<dbReference type="GO" id="GO:0003677">
    <property type="term" value="F:DNA binding"/>
    <property type="evidence" value="ECO:0007669"/>
    <property type="project" value="UniProtKB-KW"/>
</dbReference>
<dbReference type="InterPro" id="IPR016032">
    <property type="entry name" value="Sig_transdc_resp-reg_C-effctor"/>
</dbReference>
<dbReference type="SMART" id="SM00421">
    <property type="entry name" value="HTH_LUXR"/>
    <property type="match status" value="1"/>
</dbReference>
<gene>
    <name evidence="3" type="ORF">BN4615_P6712</name>
</gene>
<dbReference type="SUPFAM" id="SSF46894">
    <property type="entry name" value="C-terminal effector domain of the bipartite response regulators"/>
    <property type="match status" value="1"/>
</dbReference>
<proteinExistence type="predicted"/>
<dbReference type="PROSITE" id="PS50043">
    <property type="entry name" value="HTH_LUXR_2"/>
    <property type="match status" value="1"/>
</dbReference>
<dbReference type="Pfam" id="PF00196">
    <property type="entry name" value="GerE"/>
    <property type="match status" value="1"/>
</dbReference>
<name>A0A1M4EEQ5_9ACTN</name>
<evidence type="ECO:0000313" key="3">
    <source>
        <dbReference type="EMBL" id="SBO97196.1"/>
    </source>
</evidence>
<dbReference type="Gene3D" id="1.10.10.10">
    <property type="entry name" value="Winged helix-like DNA-binding domain superfamily/Winged helix DNA-binding domain"/>
    <property type="match status" value="1"/>
</dbReference>